<evidence type="ECO:0000313" key="1">
    <source>
        <dbReference type="EMBL" id="AQW28669.1"/>
    </source>
</evidence>
<dbReference type="AlphaFoldDB" id="A0A1U9VDE0"/>
<dbReference type="RefSeq" id="WP_078221576.1">
    <property type="nucleotide sequence ID" value="NZ_CP019911.1"/>
</dbReference>
<accession>A0A1U9VDE0</accession>
<organism evidence="1 2">
    <name type="scientific">blood disease bacterium A2-HR MARDI</name>
    <dbReference type="NCBI Taxonomy" id="1944648"/>
    <lineage>
        <taxon>Bacteria</taxon>
        <taxon>Pseudomonadati</taxon>
        <taxon>Pseudomonadota</taxon>
        <taxon>Betaproteobacteria</taxon>
        <taxon>Burkholderiales</taxon>
        <taxon>Burkholderiaceae</taxon>
        <taxon>Ralstonia</taxon>
        <taxon>Ralstonia solanacearum species complex</taxon>
    </lineage>
</organism>
<dbReference type="EMBL" id="CP019911">
    <property type="protein sequence ID" value="AQW28669.1"/>
    <property type="molecule type" value="Genomic_DNA"/>
</dbReference>
<evidence type="ECO:0000313" key="2">
    <source>
        <dbReference type="Proteomes" id="UP000189628"/>
    </source>
</evidence>
<proteinExistence type="predicted"/>
<name>A0A1U9VDE0_9RALS</name>
<protein>
    <submittedName>
        <fullName evidence="1">Uncharacterized protein</fullName>
    </submittedName>
</protein>
<dbReference type="Proteomes" id="UP000189628">
    <property type="component" value="Chromosome"/>
</dbReference>
<sequence>MQPNAHVHPAFAGVLNSFAAIPQQVAAASLVKCRVAVKTEDGETTYDGLFPSTCDAVVDAQTRVGLRPCKVSVKALP</sequence>
<reference evidence="1 2" key="1">
    <citation type="submission" date="2017-02" db="EMBL/GenBank/DDBJ databases">
        <title>Blood Disease Bacterium A2-HR MARDI.</title>
        <authorList>
            <person name="Badrun R."/>
            <person name="Abu Bakar N."/>
            <person name="Laboh R."/>
        </authorList>
    </citation>
    <scope>NUCLEOTIDE SEQUENCE [LARGE SCALE GENOMIC DNA]</scope>
    <source>
        <strain evidence="1 2">A2-HR MARDI</strain>
    </source>
</reference>
<gene>
    <name evidence="1" type="ORF">B0B51_00610</name>
</gene>